<keyword evidence="3" id="KW-1185">Reference proteome</keyword>
<dbReference type="AlphaFoldDB" id="W6RRZ8"/>
<proteinExistence type="predicted"/>
<sequence>MTKEKKTAENNQWSGEHKCCCGHKKEKSATDNQWTSTNKN</sequence>
<gene>
    <name evidence="2" type="ORF">CM240_0190</name>
</gene>
<protein>
    <submittedName>
        <fullName evidence="2">Uncharacterized protein</fullName>
    </submittedName>
</protein>
<feature type="region of interest" description="Disordered" evidence="1">
    <location>
        <begin position="1"/>
        <end position="40"/>
    </location>
</feature>
<evidence type="ECO:0000313" key="3">
    <source>
        <dbReference type="Proteomes" id="UP000019426"/>
    </source>
</evidence>
<dbReference type="Proteomes" id="UP000019426">
    <property type="component" value="Chromosome M2/40_rep1"/>
</dbReference>
<dbReference type="RefSeq" id="WP_278246570.1">
    <property type="nucleotide sequence ID" value="NZ_HG917868.1"/>
</dbReference>
<dbReference type="HOGENOM" id="CLU_214791_0_0_9"/>
<organism evidence="2 3">
    <name type="scientific">Clostridium bornimense</name>
    <dbReference type="NCBI Taxonomy" id="1216932"/>
    <lineage>
        <taxon>Bacteria</taxon>
        <taxon>Bacillati</taxon>
        <taxon>Bacillota</taxon>
        <taxon>Clostridia</taxon>
        <taxon>Eubacteriales</taxon>
        <taxon>Clostridiaceae</taxon>
        <taxon>Clostridium</taxon>
    </lineage>
</organism>
<evidence type="ECO:0000313" key="2">
    <source>
        <dbReference type="EMBL" id="CDM67361.1"/>
    </source>
</evidence>
<accession>W6RRZ8</accession>
<dbReference type="EMBL" id="HG917868">
    <property type="protein sequence ID" value="CDM67361.1"/>
    <property type="molecule type" value="Genomic_DNA"/>
</dbReference>
<dbReference type="KEGG" id="clt:CM240_0190"/>
<reference evidence="2 3" key="1">
    <citation type="submission" date="2013-11" db="EMBL/GenBank/DDBJ databases">
        <title>Complete genome sequence of Clostridum sp. M2/40.</title>
        <authorList>
            <person name="Wibberg D."/>
            <person name="Puehler A."/>
            <person name="Schlueter A."/>
        </authorList>
    </citation>
    <scope>NUCLEOTIDE SEQUENCE [LARGE SCALE GENOMIC DNA]</scope>
    <source>
        <strain evidence="3">M2/40</strain>
    </source>
</reference>
<dbReference type="STRING" id="1216932.CM240_0190"/>
<name>W6RRZ8_9CLOT</name>
<dbReference type="PATRIC" id="fig|1216932.3.peg.170"/>
<feature type="compositionally biased region" description="Polar residues" evidence="1">
    <location>
        <begin position="30"/>
        <end position="40"/>
    </location>
</feature>
<evidence type="ECO:0000256" key="1">
    <source>
        <dbReference type="SAM" id="MobiDB-lite"/>
    </source>
</evidence>